<dbReference type="EMBL" id="JAIQCV010000011">
    <property type="protein sequence ID" value="KAH1046523.1"/>
    <property type="molecule type" value="Genomic_DNA"/>
</dbReference>
<reference evidence="1 2" key="1">
    <citation type="journal article" date="2021" name="Plant Biotechnol. J.">
        <title>Multi-omics assisted identification of the key and species-specific regulatory components of drought-tolerant mechanisms in Gossypium stocksii.</title>
        <authorList>
            <person name="Yu D."/>
            <person name="Ke L."/>
            <person name="Zhang D."/>
            <person name="Wu Y."/>
            <person name="Sun Y."/>
            <person name="Mei J."/>
            <person name="Sun J."/>
            <person name="Sun Y."/>
        </authorList>
    </citation>
    <scope>NUCLEOTIDE SEQUENCE [LARGE SCALE GENOMIC DNA]</scope>
    <source>
        <strain evidence="2">cv. E1</strain>
        <tissue evidence="1">Leaf</tissue>
    </source>
</reference>
<name>A0A9D3UJZ4_9ROSI</name>
<accession>A0A9D3UJZ4</accession>
<sequence>MDVYEMYSKRTVRGAHSIDSWELKGARGIDLQELKGACNISSHIPKEFTWRGP</sequence>
<organism evidence="1 2">
    <name type="scientific">Gossypium stocksii</name>
    <dbReference type="NCBI Taxonomy" id="47602"/>
    <lineage>
        <taxon>Eukaryota</taxon>
        <taxon>Viridiplantae</taxon>
        <taxon>Streptophyta</taxon>
        <taxon>Embryophyta</taxon>
        <taxon>Tracheophyta</taxon>
        <taxon>Spermatophyta</taxon>
        <taxon>Magnoliopsida</taxon>
        <taxon>eudicotyledons</taxon>
        <taxon>Gunneridae</taxon>
        <taxon>Pentapetalae</taxon>
        <taxon>rosids</taxon>
        <taxon>malvids</taxon>
        <taxon>Malvales</taxon>
        <taxon>Malvaceae</taxon>
        <taxon>Malvoideae</taxon>
        <taxon>Gossypium</taxon>
    </lineage>
</organism>
<gene>
    <name evidence="1" type="ORF">J1N35_037307</name>
</gene>
<dbReference type="AlphaFoldDB" id="A0A9D3UJZ4"/>
<protein>
    <submittedName>
        <fullName evidence="1">Uncharacterized protein</fullName>
    </submittedName>
</protein>
<evidence type="ECO:0000313" key="1">
    <source>
        <dbReference type="EMBL" id="KAH1046523.1"/>
    </source>
</evidence>
<dbReference type="Proteomes" id="UP000828251">
    <property type="component" value="Unassembled WGS sequence"/>
</dbReference>
<comment type="caution">
    <text evidence="1">The sequence shown here is derived from an EMBL/GenBank/DDBJ whole genome shotgun (WGS) entry which is preliminary data.</text>
</comment>
<evidence type="ECO:0000313" key="2">
    <source>
        <dbReference type="Proteomes" id="UP000828251"/>
    </source>
</evidence>
<proteinExistence type="predicted"/>
<keyword evidence="2" id="KW-1185">Reference proteome</keyword>